<evidence type="ECO:0000313" key="1">
    <source>
        <dbReference type="EMBL" id="KAF7381693.1"/>
    </source>
</evidence>
<gene>
    <name evidence="1" type="ORF">HZH68_015566</name>
</gene>
<evidence type="ECO:0000313" key="2">
    <source>
        <dbReference type="Proteomes" id="UP000617340"/>
    </source>
</evidence>
<dbReference type="EMBL" id="JACSDZ010000021">
    <property type="protein sequence ID" value="KAF7381693.1"/>
    <property type="molecule type" value="Genomic_DNA"/>
</dbReference>
<proteinExistence type="predicted"/>
<accession>A0A834MST6</accession>
<organism evidence="1 2">
    <name type="scientific">Vespula germanica</name>
    <name type="common">German yellow jacket</name>
    <name type="synonym">Paravespula germanica</name>
    <dbReference type="NCBI Taxonomy" id="30212"/>
    <lineage>
        <taxon>Eukaryota</taxon>
        <taxon>Metazoa</taxon>
        <taxon>Ecdysozoa</taxon>
        <taxon>Arthropoda</taxon>
        <taxon>Hexapoda</taxon>
        <taxon>Insecta</taxon>
        <taxon>Pterygota</taxon>
        <taxon>Neoptera</taxon>
        <taxon>Endopterygota</taxon>
        <taxon>Hymenoptera</taxon>
        <taxon>Apocrita</taxon>
        <taxon>Aculeata</taxon>
        <taxon>Vespoidea</taxon>
        <taxon>Vespidae</taxon>
        <taxon>Vespinae</taxon>
        <taxon>Vespula</taxon>
    </lineage>
</organism>
<protein>
    <submittedName>
        <fullName evidence="1">Uncharacterized protein</fullName>
    </submittedName>
</protein>
<sequence>MRESILIGFHAIACLQFAYSVYYDYTYTVVPQNVMKVHGAFGGRFKFLTFWDADARNLFHERHLGVSSDGSTDATSANSILCRFIGIRIDTLFCWRNAEQPRLG</sequence>
<keyword evidence="2" id="KW-1185">Reference proteome</keyword>
<dbReference type="Proteomes" id="UP000617340">
    <property type="component" value="Unassembled WGS sequence"/>
</dbReference>
<name>A0A834MST6_VESGE</name>
<comment type="caution">
    <text evidence="1">The sequence shown here is derived from an EMBL/GenBank/DDBJ whole genome shotgun (WGS) entry which is preliminary data.</text>
</comment>
<reference evidence="1" key="1">
    <citation type="journal article" date="2020" name="G3 (Bethesda)">
        <title>High-Quality Assemblies for Three Invasive Social Wasps from the &lt;i&gt;Vespula&lt;/i&gt; Genus.</title>
        <authorList>
            <person name="Harrop T.W.R."/>
            <person name="Guhlin J."/>
            <person name="McLaughlin G.M."/>
            <person name="Permina E."/>
            <person name="Stockwell P."/>
            <person name="Gilligan J."/>
            <person name="Le Lec M.F."/>
            <person name="Gruber M.A.M."/>
            <person name="Quinn O."/>
            <person name="Lovegrove M."/>
            <person name="Duncan E.J."/>
            <person name="Remnant E.J."/>
            <person name="Van Eeckhoven J."/>
            <person name="Graham B."/>
            <person name="Knapp R.A."/>
            <person name="Langford K.W."/>
            <person name="Kronenberg Z."/>
            <person name="Press M.O."/>
            <person name="Eacker S.M."/>
            <person name="Wilson-Rankin E.E."/>
            <person name="Purcell J."/>
            <person name="Lester P.J."/>
            <person name="Dearden P.K."/>
        </authorList>
    </citation>
    <scope>NUCLEOTIDE SEQUENCE</scope>
    <source>
        <strain evidence="1">Linc-1</strain>
    </source>
</reference>
<dbReference type="AlphaFoldDB" id="A0A834MST6"/>